<protein>
    <submittedName>
        <fullName evidence="6">Helix-turn-helix transcriptional regulator</fullName>
    </submittedName>
</protein>
<dbReference type="STRING" id="1050202.GCA_000384035_03406"/>
<dbReference type="GO" id="GO:0006355">
    <property type="term" value="P:regulation of DNA-templated transcription"/>
    <property type="evidence" value="ECO:0007669"/>
    <property type="project" value="InterPro"/>
</dbReference>
<feature type="domain" description="HTH luxR-type" evidence="5">
    <location>
        <begin position="759"/>
        <end position="824"/>
    </location>
</feature>
<organism evidence="6 7">
    <name type="scientific">Actinopolyspora mortivallis</name>
    <dbReference type="NCBI Taxonomy" id="33906"/>
    <lineage>
        <taxon>Bacteria</taxon>
        <taxon>Bacillati</taxon>
        <taxon>Actinomycetota</taxon>
        <taxon>Actinomycetes</taxon>
        <taxon>Actinopolysporales</taxon>
        <taxon>Actinopolysporaceae</taxon>
        <taxon>Actinopolyspora</taxon>
    </lineage>
</organism>
<dbReference type="SUPFAM" id="SSF52540">
    <property type="entry name" value="P-loop containing nucleoside triphosphate hydrolases"/>
    <property type="match status" value="1"/>
</dbReference>
<evidence type="ECO:0000256" key="4">
    <source>
        <dbReference type="SAM" id="MobiDB-lite"/>
    </source>
</evidence>
<keyword evidence="7" id="KW-1185">Reference proteome</keyword>
<dbReference type="InterPro" id="IPR016032">
    <property type="entry name" value="Sig_transdc_resp-reg_C-effctor"/>
</dbReference>
<dbReference type="InterPro" id="IPR000792">
    <property type="entry name" value="Tscrpt_reg_LuxR_C"/>
</dbReference>
<evidence type="ECO:0000313" key="7">
    <source>
        <dbReference type="Proteomes" id="UP000239352"/>
    </source>
</evidence>
<evidence type="ECO:0000259" key="5">
    <source>
        <dbReference type="PROSITE" id="PS50043"/>
    </source>
</evidence>
<dbReference type="PANTHER" id="PTHR44688:SF16">
    <property type="entry name" value="DNA-BINDING TRANSCRIPTIONAL ACTIVATOR DEVR_DOSR"/>
    <property type="match status" value="1"/>
</dbReference>
<sequence length="826" mass="87637">MREEIAASPSKPVVAVIRGPGGYGKTALLAELARIYREAGLTVHHEVDALRHSGEGQPSALLVDDAHLLDEASLRELAELVDGGAPRVVLACRPWPCPEPLAELVALVGRRRPVVSLEELNLDEVAARLREVSGTPHDPDTAERVRAFTGGVPALVSRLLESVSPEELLRPEGIRLPQRALDRFEEELRGLGELARRCLTVLALGGPTHPVLLGTVLDVESTVVSRATEELRAAGLVDTGDAAHPFVREAVLALTSWQRRLEVLRVLVRIQLDRGAEVAGLLRPLLEAGSALPTDPVLASGFEAAGEESLPESPELAVRMFDAAVGAGSPALSVAARRARAAAMTGRLDEAVRTADRVIVDESAPDRDTAIRVSATVLAHRGLPERSAELCRWSARHLPWAGDAAHAVVGLVDTGRISEAEQLLASAAEGPPTSVSGAGEQLARGIHESVTGSAPEALSTLVRAASLAEPVGAELLVPDTPAAVAATVALHCGEFDVAESVLERAVRADVGGPLARTRHRLLAVWVPLLRGDTIAARNTLGGAVEDPAELPARDRLTATALDAGIASRDNDMEALRRAVAGARRAVAEHPADLFALLPLSELVVAGARLGDREWLGPPLREARELLAALGEPALWAAPLSWRRLQAAVVVGDRENAAEHATALRALAGSEQLAAVLSTAAEVWLRLLDGEVDERSVRQAAHALHGAGLVWDGAGLAGQAAIRTKDRGTMLALLECARSLQGKTPRPYRHPADTGGVGPSGQERELLSEREREVAELVLGGMTYKQVGQRLFISAKTVEHHIGRIKQRLDCSTREELLARLRSLLVD</sequence>
<feature type="region of interest" description="Disordered" evidence="4">
    <location>
        <begin position="742"/>
        <end position="765"/>
    </location>
</feature>
<dbReference type="Gene3D" id="1.10.10.10">
    <property type="entry name" value="Winged helix-like DNA-binding domain superfamily/Winged helix DNA-binding domain"/>
    <property type="match status" value="1"/>
</dbReference>
<name>A0A2T0GWD9_ACTMO</name>
<dbReference type="AlphaFoldDB" id="A0A2T0GWD9"/>
<dbReference type="InParanoid" id="A0A2T0GWD9"/>
<dbReference type="PANTHER" id="PTHR44688">
    <property type="entry name" value="DNA-BINDING TRANSCRIPTIONAL ACTIVATOR DEVR_DOSR"/>
    <property type="match status" value="1"/>
</dbReference>
<keyword evidence="3" id="KW-0804">Transcription</keyword>
<evidence type="ECO:0000256" key="3">
    <source>
        <dbReference type="ARBA" id="ARBA00023163"/>
    </source>
</evidence>
<keyword evidence="2" id="KW-0238">DNA-binding</keyword>
<keyword evidence="1" id="KW-0805">Transcription regulation</keyword>
<evidence type="ECO:0000256" key="2">
    <source>
        <dbReference type="ARBA" id="ARBA00023125"/>
    </source>
</evidence>
<evidence type="ECO:0000313" key="6">
    <source>
        <dbReference type="EMBL" id="PRW63414.1"/>
    </source>
</evidence>
<accession>A0A2T0GWD9</accession>
<reference evidence="6 7" key="1">
    <citation type="submission" date="2018-03" db="EMBL/GenBank/DDBJ databases">
        <title>Actinopolyspora mortivallis from Sahara, screening for active biomolecules.</title>
        <authorList>
            <person name="Selama O."/>
            <person name="Wellington E.M.H."/>
            <person name="Hacene H."/>
        </authorList>
    </citation>
    <scope>NUCLEOTIDE SEQUENCE [LARGE SCALE GENOMIC DNA]</scope>
    <source>
        <strain evidence="6 7">M5A</strain>
    </source>
</reference>
<dbReference type="PROSITE" id="PS50043">
    <property type="entry name" value="HTH_LUXR_2"/>
    <property type="match status" value="1"/>
</dbReference>
<dbReference type="InterPro" id="IPR027417">
    <property type="entry name" value="P-loop_NTPase"/>
</dbReference>
<proteinExistence type="predicted"/>
<dbReference type="EMBL" id="PVSR01000015">
    <property type="protein sequence ID" value="PRW63414.1"/>
    <property type="molecule type" value="Genomic_DNA"/>
</dbReference>
<dbReference type="SUPFAM" id="SSF46894">
    <property type="entry name" value="C-terminal effector domain of the bipartite response regulators"/>
    <property type="match status" value="1"/>
</dbReference>
<dbReference type="SMART" id="SM00421">
    <property type="entry name" value="HTH_LUXR"/>
    <property type="match status" value="1"/>
</dbReference>
<evidence type="ECO:0000256" key="1">
    <source>
        <dbReference type="ARBA" id="ARBA00023015"/>
    </source>
</evidence>
<dbReference type="Pfam" id="PF00196">
    <property type="entry name" value="GerE"/>
    <property type="match status" value="1"/>
</dbReference>
<comment type="caution">
    <text evidence="6">The sequence shown here is derived from an EMBL/GenBank/DDBJ whole genome shotgun (WGS) entry which is preliminary data.</text>
</comment>
<dbReference type="CDD" id="cd06170">
    <property type="entry name" value="LuxR_C_like"/>
    <property type="match status" value="1"/>
</dbReference>
<dbReference type="PROSITE" id="PS00622">
    <property type="entry name" value="HTH_LUXR_1"/>
    <property type="match status" value="1"/>
</dbReference>
<dbReference type="Proteomes" id="UP000239352">
    <property type="component" value="Unassembled WGS sequence"/>
</dbReference>
<dbReference type="PRINTS" id="PR00038">
    <property type="entry name" value="HTHLUXR"/>
</dbReference>
<dbReference type="InterPro" id="IPR036388">
    <property type="entry name" value="WH-like_DNA-bd_sf"/>
</dbReference>
<gene>
    <name evidence="6" type="ORF">CEP50_10495</name>
</gene>
<dbReference type="GO" id="GO:0003677">
    <property type="term" value="F:DNA binding"/>
    <property type="evidence" value="ECO:0007669"/>
    <property type="project" value="UniProtKB-KW"/>
</dbReference>